<feature type="compositionally biased region" description="Basic residues" evidence="1">
    <location>
        <begin position="86"/>
        <end position="106"/>
    </location>
</feature>
<evidence type="ECO:0000313" key="2">
    <source>
        <dbReference type="EMBL" id="SVA60712.1"/>
    </source>
</evidence>
<dbReference type="AlphaFoldDB" id="A0A381X840"/>
<sequence>MPSMDFLYDIIEKLSEEDIDYIIVSIRKGKTQDKADLFYRISDESTDTANALLKKISSLVNETDEESLKDDFTKAKIIEKNDKTRPAKKKAPKKKRGRPRKKKGED</sequence>
<feature type="region of interest" description="Disordered" evidence="1">
    <location>
        <begin position="79"/>
        <end position="106"/>
    </location>
</feature>
<dbReference type="EMBL" id="UINC01014186">
    <property type="protein sequence ID" value="SVA60712.1"/>
    <property type="molecule type" value="Genomic_DNA"/>
</dbReference>
<organism evidence="2">
    <name type="scientific">marine metagenome</name>
    <dbReference type="NCBI Taxonomy" id="408172"/>
    <lineage>
        <taxon>unclassified sequences</taxon>
        <taxon>metagenomes</taxon>
        <taxon>ecological metagenomes</taxon>
    </lineage>
</organism>
<evidence type="ECO:0000256" key="1">
    <source>
        <dbReference type="SAM" id="MobiDB-lite"/>
    </source>
</evidence>
<accession>A0A381X840</accession>
<reference evidence="2" key="1">
    <citation type="submission" date="2018-05" db="EMBL/GenBank/DDBJ databases">
        <authorList>
            <person name="Lanie J.A."/>
            <person name="Ng W.-L."/>
            <person name="Kazmierczak K.M."/>
            <person name="Andrzejewski T.M."/>
            <person name="Davidsen T.M."/>
            <person name="Wayne K.J."/>
            <person name="Tettelin H."/>
            <person name="Glass J.I."/>
            <person name="Rusch D."/>
            <person name="Podicherti R."/>
            <person name="Tsui H.-C.T."/>
            <person name="Winkler M.E."/>
        </authorList>
    </citation>
    <scope>NUCLEOTIDE SEQUENCE</scope>
</reference>
<name>A0A381X840_9ZZZZ</name>
<gene>
    <name evidence="2" type="ORF">METZ01_LOCUS113566</name>
</gene>
<proteinExistence type="predicted"/>
<protein>
    <submittedName>
        <fullName evidence="2">Uncharacterized protein</fullName>
    </submittedName>
</protein>